<protein>
    <recommendedName>
        <fullName evidence="9">Amino acid permease/ SLC12A domain-containing protein</fullName>
    </recommendedName>
</protein>
<feature type="transmembrane region" description="Helical" evidence="8">
    <location>
        <begin position="609"/>
        <end position="629"/>
    </location>
</feature>
<feature type="transmembrane region" description="Helical" evidence="8">
    <location>
        <begin position="813"/>
        <end position="832"/>
    </location>
</feature>
<sequence>MTDLQAQGSAVTARETNQPNASFKNLNTKTECSDDDEKNIILYENNSVTTLNGEVLQKGLKNRHIQLIALGGCIGTGLFVNSGLALYTCGPAPLFMAYTILSIVIWFVMNIMAEMATFLPVPGAGAQQFISDYTDPSFGFALGYNYWYGFTVMVAAEVVAGAYVIQYWTESVNIAVWITVLLAVILILNLCPVKVYGETEFYFASIKLLAMSGLIIVGLVLFFGGGPNHDRLGFRYWKHGNAFHQHLVPGNTGRFLAFWTGIIKASYSFIMAPELIVACSGETTNPRKSLPRCANQFVYRLAFFFIMGALVAGVIADSNSRSLLNGSGNASASPFVLGIQNAGIPVLNHIINAAILTSATSSGNSFLYAGSRTLYSLSTKGLAPRFFSRVNKWGVPYYSVAASFAIACISYLNVSNSSAQVFTWLTNLTTISGFIAWIFATIAYLRWRKGVSVQGLSDRVPYRTILQPFGAWFVLIFITIVTITNGYAVFFDFNAPDFLAAYITIPLVLFLYVGHRAYSYFYLGRTRWLTPPEEFDFSRLDSVEYEASQFVETQPKNAFDRAVRDTPYSNQLLKSKASNDDQYIIDDGSSVSFYGGDLQKGLKNRHVQLIALGGAIGTGLFVGSGFALYTCGPAALFLSYFILSTVVWFVMNMLAEMATFLPVPGAGAQQFINDYTDPSFGFALGYNYWYCYAMLVAAEVVAAALVIQYWTTSVNIAVWLTILLALILILNMCPVSVYGETEFYFAGIKLIAITGLIILGIYLTGGSTGQFLSFWSAIIMAGFAFVTAPEVVVSCSAETTNPRKLLPKCANQFVYRLTFFYLLGALVIGVIVSSRNEALDGDSSTVAASPFVLGIQNAGIPVLNHIINAVVLTLAASSGNSYLYAASRTLYSLALKGSTPKVFKQVNRFGVPYNCVLVSFVVGCLAYLNVSSSSEQVFVWLANITTISGFIAWIFVPFAYIRWRKAIAIQGLEDRVPYKTILQPYGAWYVLILNVIITITNGYAVFFDFNASSFVAAYITLPIVVVLYVGHRAYSYFCLGRKRWLTPYEEFDFSKLDMVEFELTQLIEPEAKNRFDKGPDFVSNEKNQILYETNSVESVPVKELQKGLKNRHVQLIALGGAIGTGLFVGSGMALYTCGPAALFLSYIILSTIIWFVMNMLAEMATFFARAWIWRTSVVASALVIQYWTTKVNIAVWLSVFLVFIFVVNMCPVQVYGEIEFYFAGIKLVAMTGLIILGVVLFFGGGPNHDRLGFRYWQNGDAFHEHLVDGSTGRFLSFWTAIIRAGYSFITAPELVVTCTGETSNPRKALPRCANQFIYRLVFFYLLGSLVISVTAYSRSPALATGSSDASASPFVLGIQNAGIPVLNHVINAVVLTSAASAGNSFLYIASRTLYSLLKKGSAPKLFSKVNRYGVPYYSVCMSFAVGCLSYLNVSSSSADVFTWLTNLTTVSGFVSWIFVTIAYLRWRKGIAIQGLEDRLPYKTRFQPFGAYFVLVFIGLITITNGYAVFFDFNAPDFIASYITLPIVLALYTGHRAYSYFYLGRKRWLTPPEEFDFSNLEMVEYEQSQIIETEPKSRLDRILHSFVG</sequence>
<feature type="transmembrane region" description="Helical" evidence="8">
    <location>
        <begin position="716"/>
        <end position="737"/>
    </location>
</feature>
<keyword evidence="11" id="KW-1185">Reference proteome</keyword>
<feature type="transmembrane region" description="Helical" evidence="8">
    <location>
        <begin position="67"/>
        <end position="88"/>
    </location>
</feature>
<feature type="transmembrane region" description="Helical" evidence="8">
    <location>
        <begin position="1443"/>
        <end position="1464"/>
    </location>
</feature>
<evidence type="ECO:0000256" key="3">
    <source>
        <dbReference type="ARBA" id="ARBA00022448"/>
    </source>
</evidence>
<dbReference type="InterPro" id="IPR004841">
    <property type="entry name" value="AA-permease/SLC12A_dom"/>
</dbReference>
<evidence type="ECO:0000256" key="7">
    <source>
        <dbReference type="ARBA" id="ARBA00023136"/>
    </source>
</evidence>
<feature type="transmembrane region" description="Helical" evidence="8">
    <location>
        <begin position="1414"/>
        <end position="1431"/>
    </location>
</feature>
<evidence type="ECO:0000313" key="10">
    <source>
        <dbReference type="EMBL" id="KAF8004554.1"/>
    </source>
</evidence>
<feature type="transmembrane region" description="Helical" evidence="8">
    <location>
        <begin position="208"/>
        <end position="226"/>
    </location>
</feature>
<dbReference type="Pfam" id="PF00324">
    <property type="entry name" value="AA_permease"/>
    <property type="match status" value="4"/>
</dbReference>
<dbReference type="FunFam" id="1.20.1740.10:FF:000001">
    <property type="entry name" value="Amino acid permease"/>
    <property type="match status" value="1"/>
</dbReference>
<evidence type="ECO:0000259" key="9">
    <source>
        <dbReference type="Pfam" id="PF00324"/>
    </source>
</evidence>
<dbReference type="GO" id="GO:0016020">
    <property type="term" value="C:membrane"/>
    <property type="evidence" value="ECO:0007669"/>
    <property type="project" value="UniProtKB-SubCell"/>
</dbReference>
<feature type="transmembrane region" description="Helical" evidence="8">
    <location>
        <begin position="1369"/>
        <end position="1389"/>
    </location>
</feature>
<reference evidence="10" key="1">
    <citation type="submission" date="2020-10" db="EMBL/GenBank/DDBJ databases">
        <title>The Whole-Genome Sequence of Metschnikowia persimmonesis, a Novel Endophytic Yeast Species Isolated from Medicinal Plant Diospyros kaki Thumb.</title>
        <authorList>
            <person name="Rahmat E."/>
            <person name="Kang Y."/>
        </authorList>
    </citation>
    <scope>NUCLEOTIDE SEQUENCE</scope>
    <source>
        <strain evidence="10">KIOM G15050</strain>
    </source>
</reference>
<feature type="transmembrane region" description="Helical" evidence="8">
    <location>
        <begin position="499"/>
        <end position="518"/>
    </location>
</feature>
<evidence type="ECO:0000256" key="5">
    <source>
        <dbReference type="ARBA" id="ARBA00022970"/>
    </source>
</evidence>
<evidence type="ECO:0000256" key="6">
    <source>
        <dbReference type="ARBA" id="ARBA00022989"/>
    </source>
</evidence>
<feature type="domain" description="Amino acid permease/ SLC12A" evidence="9">
    <location>
        <begin position="606"/>
        <end position="1034"/>
    </location>
</feature>
<dbReference type="PROSITE" id="PS00218">
    <property type="entry name" value="AMINO_ACID_PERMEASE_1"/>
    <property type="match status" value="2"/>
</dbReference>
<dbReference type="PANTHER" id="PTHR43341">
    <property type="entry name" value="AMINO ACID PERMEASE"/>
    <property type="match status" value="1"/>
</dbReference>
<proteinExistence type="inferred from homology"/>
<comment type="similarity">
    <text evidence="2">Belongs to the amino acid-polyamine-organocation (APC) superfamily. YAT (TC 2.A.3.10) family.</text>
</comment>
<keyword evidence="4 8" id="KW-0812">Transmembrane</keyword>
<feature type="transmembrane region" description="Helical" evidence="8">
    <location>
        <begin position="982"/>
        <end position="1003"/>
    </location>
</feature>
<dbReference type="InterPro" id="IPR050524">
    <property type="entry name" value="APC_YAT"/>
</dbReference>
<feature type="transmembrane region" description="Helical" evidence="8">
    <location>
        <begin position="395"/>
        <end position="412"/>
    </location>
</feature>
<keyword evidence="7 8" id="KW-0472">Membrane</keyword>
<feature type="transmembrane region" description="Helical" evidence="8">
    <location>
        <begin position="1316"/>
        <end position="1336"/>
    </location>
</feature>
<feature type="transmembrane region" description="Helical" evidence="8">
    <location>
        <begin position="1275"/>
        <end position="1296"/>
    </location>
</feature>
<evidence type="ECO:0000256" key="8">
    <source>
        <dbReference type="SAM" id="Phobius"/>
    </source>
</evidence>
<feature type="transmembrane region" description="Helical" evidence="8">
    <location>
        <begin position="174"/>
        <end position="196"/>
    </location>
</feature>
<feature type="transmembrane region" description="Helical" evidence="8">
    <location>
        <begin position="146"/>
        <end position="168"/>
    </location>
</feature>
<dbReference type="Proteomes" id="UP000649328">
    <property type="component" value="Unassembled WGS sequence"/>
</dbReference>
<dbReference type="PANTHER" id="PTHR43341:SF36">
    <property type="entry name" value="PROLINE-SPECIFIC PERMEASE"/>
    <property type="match status" value="1"/>
</dbReference>
<feature type="transmembrane region" description="Helical" evidence="8">
    <location>
        <begin position="771"/>
        <end position="793"/>
    </location>
</feature>
<feature type="transmembrane region" description="Helical" evidence="8">
    <location>
        <begin position="465"/>
        <end position="487"/>
    </location>
</feature>
<gene>
    <name evidence="10" type="ORF">HF325_000011</name>
</gene>
<organism evidence="10 11">
    <name type="scientific">Metschnikowia pulcherrima</name>
    <dbReference type="NCBI Taxonomy" id="27326"/>
    <lineage>
        <taxon>Eukaryota</taxon>
        <taxon>Fungi</taxon>
        <taxon>Dikarya</taxon>
        <taxon>Ascomycota</taxon>
        <taxon>Saccharomycotina</taxon>
        <taxon>Pichiomycetes</taxon>
        <taxon>Metschnikowiaceae</taxon>
        <taxon>Metschnikowia</taxon>
    </lineage>
</organism>
<evidence type="ECO:0000256" key="1">
    <source>
        <dbReference type="ARBA" id="ARBA00004141"/>
    </source>
</evidence>
<evidence type="ECO:0000313" key="11">
    <source>
        <dbReference type="Proteomes" id="UP000649328"/>
    </source>
</evidence>
<feature type="transmembrane region" description="Helical" evidence="8">
    <location>
        <begin position="906"/>
        <end position="928"/>
    </location>
</feature>
<keyword evidence="3" id="KW-0813">Transport</keyword>
<feature type="transmembrane region" description="Helical" evidence="8">
    <location>
        <begin position="1227"/>
        <end position="1245"/>
    </location>
</feature>
<feature type="domain" description="Amino acid permease/ SLC12A" evidence="9">
    <location>
        <begin position="1177"/>
        <end position="1537"/>
    </location>
</feature>
<evidence type="ECO:0000256" key="2">
    <source>
        <dbReference type="ARBA" id="ARBA00006983"/>
    </source>
</evidence>
<feature type="transmembrane region" description="Helical" evidence="8">
    <location>
        <begin position="1115"/>
        <end position="1135"/>
    </location>
</feature>
<feature type="domain" description="Amino acid permease/ SLC12A" evidence="9">
    <location>
        <begin position="1112"/>
        <end position="1169"/>
    </location>
</feature>
<feature type="transmembrane region" description="Helical" evidence="8">
    <location>
        <begin position="940"/>
        <end position="961"/>
    </location>
</feature>
<feature type="transmembrane region" description="Helical" evidence="8">
    <location>
        <begin position="1518"/>
        <end position="1537"/>
    </location>
</feature>
<dbReference type="EMBL" id="JACBPP010000001">
    <property type="protein sequence ID" value="KAF8004554.1"/>
    <property type="molecule type" value="Genomic_DNA"/>
</dbReference>
<feature type="transmembrane region" description="Helical" evidence="8">
    <location>
        <begin position="1141"/>
        <end position="1159"/>
    </location>
</feature>
<dbReference type="FunFam" id="1.20.1740.10:FF:000006">
    <property type="entry name" value="General amino acid permease"/>
    <property type="match status" value="2"/>
</dbReference>
<comment type="caution">
    <text evidence="10">The sequence shown here is derived from an EMBL/GenBank/DDBJ whole genome shotgun (WGS) entry which is preliminary data.</text>
</comment>
<feature type="transmembrane region" description="Helical" evidence="8">
    <location>
        <begin position="1171"/>
        <end position="1187"/>
    </location>
</feature>
<keyword evidence="6 8" id="KW-1133">Transmembrane helix</keyword>
<feature type="transmembrane region" description="Helical" evidence="8">
    <location>
        <begin position="297"/>
        <end position="316"/>
    </location>
</feature>
<feature type="transmembrane region" description="Helical" evidence="8">
    <location>
        <begin position="744"/>
        <end position="765"/>
    </location>
</feature>
<feature type="domain" description="Amino acid permease/ SLC12A" evidence="9">
    <location>
        <begin position="64"/>
        <end position="518"/>
    </location>
</feature>
<feature type="transmembrane region" description="Helical" evidence="8">
    <location>
        <begin position="689"/>
        <end position="710"/>
    </location>
</feature>
<keyword evidence="5" id="KW-0029">Amino-acid transport</keyword>
<feature type="transmembrane region" description="Helical" evidence="8">
    <location>
        <begin position="94"/>
        <end position="113"/>
    </location>
</feature>
<feature type="transmembrane region" description="Helical" evidence="8">
    <location>
        <begin position="1193"/>
        <end position="1215"/>
    </location>
</feature>
<dbReference type="Gene3D" id="1.20.1740.10">
    <property type="entry name" value="Amino acid/polyamine transporter I"/>
    <property type="match status" value="3"/>
</dbReference>
<dbReference type="OrthoDB" id="3900342at2759"/>
<feature type="transmembrane region" description="Helical" evidence="8">
    <location>
        <begin position="635"/>
        <end position="655"/>
    </location>
</feature>
<comment type="subcellular location">
    <subcellularLocation>
        <location evidence="1">Membrane</location>
        <topology evidence="1">Multi-pass membrane protein</topology>
    </subcellularLocation>
</comment>
<dbReference type="GO" id="GO:0015171">
    <property type="term" value="F:amino acid transmembrane transporter activity"/>
    <property type="evidence" value="ECO:0007669"/>
    <property type="project" value="UniProtKB-ARBA"/>
</dbReference>
<name>A0A8H7GVM5_9ASCO</name>
<dbReference type="InterPro" id="IPR004840">
    <property type="entry name" value="Amino_acid_permease_CS"/>
</dbReference>
<feature type="transmembrane region" description="Helical" evidence="8">
    <location>
        <begin position="424"/>
        <end position="445"/>
    </location>
</feature>
<accession>A0A8H7GVM5</accession>
<evidence type="ECO:0000256" key="4">
    <source>
        <dbReference type="ARBA" id="ARBA00022692"/>
    </source>
</evidence>
<feature type="transmembrane region" description="Helical" evidence="8">
    <location>
        <begin position="1485"/>
        <end position="1506"/>
    </location>
</feature>
<feature type="transmembrane region" description="Helical" evidence="8">
    <location>
        <begin position="1015"/>
        <end position="1034"/>
    </location>
</feature>